<evidence type="ECO:0000313" key="7">
    <source>
        <dbReference type="Proteomes" id="UP000019681"/>
    </source>
</evidence>
<dbReference type="PANTHER" id="PTHR37306:SF1">
    <property type="entry name" value="COLICIN V PRODUCTION PROTEIN"/>
    <property type="match status" value="1"/>
</dbReference>
<dbReference type="GO" id="GO:0016020">
    <property type="term" value="C:membrane"/>
    <property type="evidence" value="ECO:0007669"/>
    <property type="project" value="UniProtKB-SubCell"/>
</dbReference>
<evidence type="ECO:0008006" key="8">
    <source>
        <dbReference type="Google" id="ProtNLM"/>
    </source>
</evidence>
<evidence type="ECO:0000256" key="4">
    <source>
        <dbReference type="ARBA" id="ARBA00023136"/>
    </source>
</evidence>
<reference evidence="6 7" key="1">
    <citation type="journal article" date="2014" name="Genome Announc.">
        <title>Draft Genome Sequence of Fervidicella metallireducens Strain AeBT, an Iron-Reducing Thermoanaerobe from the Great Artesian Basin.</title>
        <authorList>
            <person name="Patel B.K."/>
        </authorList>
    </citation>
    <scope>NUCLEOTIDE SEQUENCE [LARGE SCALE GENOMIC DNA]</scope>
    <source>
        <strain evidence="6 7">AeB</strain>
    </source>
</reference>
<keyword evidence="4 5" id="KW-0472">Membrane</keyword>
<sequence length="202" mass="22845">MDLNWLDLVILCIILYGALEGMLKGFLISILNIVNLIISLLAAKRLTPFVTSFIIDNTKIFENLSKIFSKRSSTLNPITLNIFKLLNYDLNSVNEMITNAFINVAVFLCIYFISTILMNIINEIIRKKIRKGIFKSIDKLGGLILGITKSLVFLFIIFAVITPIMGIIPQNSELITAIGTSKLAKYFYLGNFIIPWIQKFTI</sequence>
<organism evidence="6 7">
    <name type="scientific">Fervidicella metallireducens AeB</name>
    <dbReference type="NCBI Taxonomy" id="1403537"/>
    <lineage>
        <taxon>Bacteria</taxon>
        <taxon>Bacillati</taxon>
        <taxon>Bacillota</taxon>
        <taxon>Clostridia</taxon>
        <taxon>Eubacteriales</taxon>
        <taxon>Clostridiaceae</taxon>
        <taxon>Fervidicella</taxon>
    </lineage>
</organism>
<dbReference type="OrthoDB" id="1952204at2"/>
<evidence type="ECO:0000256" key="1">
    <source>
        <dbReference type="ARBA" id="ARBA00004141"/>
    </source>
</evidence>
<dbReference type="GO" id="GO:0009403">
    <property type="term" value="P:toxin biosynthetic process"/>
    <property type="evidence" value="ECO:0007669"/>
    <property type="project" value="InterPro"/>
</dbReference>
<dbReference type="PANTHER" id="PTHR37306">
    <property type="entry name" value="COLICIN V PRODUCTION PROTEIN"/>
    <property type="match status" value="1"/>
</dbReference>
<dbReference type="Proteomes" id="UP000019681">
    <property type="component" value="Unassembled WGS sequence"/>
</dbReference>
<accession>A0A017RXM1</accession>
<evidence type="ECO:0000313" key="6">
    <source>
        <dbReference type="EMBL" id="EYE88680.1"/>
    </source>
</evidence>
<proteinExistence type="predicted"/>
<feature type="transmembrane region" description="Helical" evidence="5">
    <location>
        <begin position="174"/>
        <end position="197"/>
    </location>
</feature>
<keyword evidence="7" id="KW-1185">Reference proteome</keyword>
<dbReference type="EMBL" id="AZQP01000016">
    <property type="protein sequence ID" value="EYE88680.1"/>
    <property type="molecule type" value="Genomic_DNA"/>
</dbReference>
<dbReference type="AlphaFoldDB" id="A0A017RXM1"/>
<dbReference type="Pfam" id="PF02674">
    <property type="entry name" value="Colicin_V"/>
    <property type="match status" value="1"/>
</dbReference>
<gene>
    <name evidence="6" type="ORF">Q428_06780</name>
</gene>
<feature type="transmembrane region" description="Helical" evidence="5">
    <location>
        <begin position="30"/>
        <end position="55"/>
    </location>
</feature>
<evidence type="ECO:0000256" key="3">
    <source>
        <dbReference type="ARBA" id="ARBA00022989"/>
    </source>
</evidence>
<keyword evidence="3 5" id="KW-1133">Transmembrane helix</keyword>
<comment type="caution">
    <text evidence="6">The sequence shown here is derived from an EMBL/GenBank/DDBJ whole genome shotgun (WGS) entry which is preliminary data.</text>
</comment>
<feature type="transmembrane region" description="Helical" evidence="5">
    <location>
        <begin position="142"/>
        <end position="168"/>
    </location>
</feature>
<dbReference type="STRING" id="1403537.Q428_06780"/>
<dbReference type="InterPro" id="IPR003825">
    <property type="entry name" value="Colicin-V_CvpA"/>
</dbReference>
<feature type="transmembrane region" description="Helical" evidence="5">
    <location>
        <begin position="100"/>
        <end position="121"/>
    </location>
</feature>
<dbReference type="RefSeq" id="WP_035379308.1">
    <property type="nucleotide sequence ID" value="NZ_AZQP01000016.1"/>
</dbReference>
<name>A0A017RXM1_9CLOT</name>
<protein>
    <recommendedName>
        <fullName evidence="8">Colicin V production protein</fullName>
    </recommendedName>
</protein>
<comment type="subcellular location">
    <subcellularLocation>
        <location evidence="1">Membrane</location>
        <topology evidence="1">Multi-pass membrane protein</topology>
    </subcellularLocation>
</comment>
<keyword evidence="2 5" id="KW-0812">Transmembrane</keyword>
<evidence type="ECO:0000256" key="5">
    <source>
        <dbReference type="SAM" id="Phobius"/>
    </source>
</evidence>
<evidence type="ECO:0000256" key="2">
    <source>
        <dbReference type="ARBA" id="ARBA00022692"/>
    </source>
</evidence>